<name>A0A3A9Z0D9_9ACTN</name>
<protein>
    <submittedName>
        <fullName evidence="2">Uncharacterized protein</fullName>
    </submittedName>
</protein>
<feature type="transmembrane region" description="Helical" evidence="1">
    <location>
        <begin position="12"/>
        <end position="28"/>
    </location>
</feature>
<feature type="transmembrane region" description="Helical" evidence="1">
    <location>
        <begin position="85"/>
        <end position="106"/>
    </location>
</feature>
<feature type="transmembrane region" description="Helical" evidence="1">
    <location>
        <begin position="55"/>
        <end position="79"/>
    </location>
</feature>
<evidence type="ECO:0000313" key="3">
    <source>
        <dbReference type="Proteomes" id="UP000281726"/>
    </source>
</evidence>
<proteinExistence type="predicted"/>
<keyword evidence="1" id="KW-0812">Transmembrane</keyword>
<dbReference type="EMBL" id="RBAK01000011">
    <property type="protein sequence ID" value="RKN41499.1"/>
    <property type="molecule type" value="Genomic_DNA"/>
</dbReference>
<keyword evidence="1" id="KW-1133">Transmembrane helix</keyword>
<gene>
    <name evidence="2" type="ORF">D7223_24545</name>
</gene>
<dbReference type="AlphaFoldDB" id="A0A3A9Z0D9"/>
<organism evidence="2 3">
    <name type="scientific">Micromonospora endolithica</name>
    <dbReference type="NCBI Taxonomy" id="230091"/>
    <lineage>
        <taxon>Bacteria</taxon>
        <taxon>Bacillati</taxon>
        <taxon>Actinomycetota</taxon>
        <taxon>Actinomycetes</taxon>
        <taxon>Micromonosporales</taxon>
        <taxon>Micromonosporaceae</taxon>
        <taxon>Micromonospora</taxon>
    </lineage>
</organism>
<keyword evidence="1" id="KW-0472">Membrane</keyword>
<evidence type="ECO:0000256" key="1">
    <source>
        <dbReference type="SAM" id="Phobius"/>
    </source>
</evidence>
<dbReference type="Proteomes" id="UP000281726">
    <property type="component" value="Unassembled WGS sequence"/>
</dbReference>
<accession>A0A3A9Z0D9</accession>
<comment type="caution">
    <text evidence="2">The sequence shown here is derived from an EMBL/GenBank/DDBJ whole genome shotgun (WGS) entry which is preliminary data.</text>
</comment>
<evidence type="ECO:0000313" key="2">
    <source>
        <dbReference type="EMBL" id="RKN41499.1"/>
    </source>
</evidence>
<reference evidence="2 3" key="1">
    <citation type="journal article" date="2004" name="Syst. Appl. Microbiol.">
        <title>Cryptoendolithic actinomycetes from antarctic sandstone rock samples: Micromonospora endolithica sp. nov. and two isolates related to Micromonospora coerulea Jensen 1932.</title>
        <authorList>
            <person name="Hirsch P."/>
            <person name="Mevs U."/>
            <person name="Kroppenstedt R.M."/>
            <person name="Schumann P."/>
            <person name="Stackebrandt E."/>
        </authorList>
    </citation>
    <scope>NUCLEOTIDE SEQUENCE [LARGE SCALE GENOMIC DNA]</scope>
    <source>
        <strain evidence="2 3">JCM 12677</strain>
    </source>
</reference>
<sequence length="115" mass="12957">MYPDLYTTCAQVLPVLMLALLWESRFLERLRRQSRRPRREDPQGVRFWTKQRVRWYSSFVATTSVAGTATALLVLAGLLDDAAVVRVFVCACTLLTLATLLTRTLIDIAAATLPD</sequence>
<keyword evidence="3" id="KW-1185">Reference proteome</keyword>